<gene>
    <name evidence="2" type="ORF">G5C65_31590</name>
</gene>
<proteinExistence type="predicted"/>
<feature type="compositionally biased region" description="Basic and acidic residues" evidence="1">
    <location>
        <begin position="9"/>
        <end position="18"/>
    </location>
</feature>
<dbReference type="EMBL" id="JAAKZZ010000544">
    <property type="protein sequence ID" value="NGO72809.1"/>
    <property type="molecule type" value="Genomic_DNA"/>
</dbReference>
<feature type="non-terminal residue" evidence="2">
    <location>
        <position position="1"/>
    </location>
</feature>
<comment type="caution">
    <text evidence="2">The sequence shown here is derived from an EMBL/GenBank/DDBJ whole genome shotgun (WGS) entry which is preliminary data.</text>
</comment>
<keyword evidence="3" id="KW-1185">Reference proteome</keyword>
<dbReference type="Proteomes" id="UP000477722">
    <property type="component" value="Unassembled WGS sequence"/>
</dbReference>
<name>A0A6G4X5J3_9ACTN</name>
<accession>A0A6G4X5J3</accession>
<protein>
    <submittedName>
        <fullName evidence="2">Ku protein</fullName>
    </submittedName>
</protein>
<organism evidence="2 3">
    <name type="scientific">Streptomyces boncukensis</name>
    <dbReference type="NCBI Taxonomy" id="2711219"/>
    <lineage>
        <taxon>Bacteria</taxon>
        <taxon>Bacillati</taxon>
        <taxon>Actinomycetota</taxon>
        <taxon>Actinomycetes</taxon>
        <taxon>Kitasatosporales</taxon>
        <taxon>Streptomycetaceae</taxon>
        <taxon>Streptomyces</taxon>
    </lineage>
</organism>
<evidence type="ECO:0000313" key="2">
    <source>
        <dbReference type="EMBL" id="NGO72809.1"/>
    </source>
</evidence>
<feature type="region of interest" description="Disordered" evidence="1">
    <location>
        <begin position="1"/>
        <end position="67"/>
    </location>
</feature>
<dbReference type="AlphaFoldDB" id="A0A6G4X5J3"/>
<feature type="compositionally biased region" description="Basic residues" evidence="1">
    <location>
        <begin position="33"/>
        <end position="67"/>
    </location>
</feature>
<sequence length="67" mass="7237">VDLMAVLERSVEEARGERSGQATVHELSDRPAKKSTAKKSTAKKVTAKKTTAKKTTAKKATKPRKTA</sequence>
<reference evidence="2 3" key="1">
    <citation type="submission" date="2020-02" db="EMBL/GenBank/DDBJ databases">
        <title>Whole-genome analyses of novel actinobacteria.</title>
        <authorList>
            <person name="Sahin N."/>
            <person name="Tatar D."/>
        </authorList>
    </citation>
    <scope>NUCLEOTIDE SEQUENCE [LARGE SCALE GENOMIC DNA]</scope>
    <source>
        <strain evidence="2 3">SB3404</strain>
    </source>
</reference>
<evidence type="ECO:0000313" key="3">
    <source>
        <dbReference type="Proteomes" id="UP000477722"/>
    </source>
</evidence>
<evidence type="ECO:0000256" key="1">
    <source>
        <dbReference type="SAM" id="MobiDB-lite"/>
    </source>
</evidence>